<accession>W3XL82</accession>
<evidence type="ECO:0000313" key="4">
    <source>
        <dbReference type="EMBL" id="ETS86823.1"/>
    </source>
</evidence>
<dbReference type="InterPro" id="IPR023780">
    <property type="entry name" value="Chromo_domain"/>
</dbReference>
<dbReference type="SMART" id="SM00298">
    <property type="entry name" value="CHROMO"/>
    <property type="match status" value="1"/>
</dbReference>
<dbReference type="GeneID" id="19265664"/>
<feature type="compositionally biased region" description="Basic and acidic residues" evidence="2">
    <location>
        <begin position="311"/>
        <end position="320"/>
    </location>
</feature>
<organism evidence="4 5">
    <name type="scientific">Pestalotiopsis fici (strain W106-1 / CGMCC3.15140)</name>
    <dbReference type="NCBI Taxonomy" id="1229662"/>
    <lineage>
        <taxon>Eukaryota</taxon>
        <taxon>Fungi</taxon>
        <taxon>Dikarya</taxon>
        <taxon>Ascomycota</taxon>
        <taxon>Pezizomycotina</taxon>
        <taxon>Sordariomycetes</taxon>
        <taxon>Xylariomycetidae</taxon>
        <taxon>Amphisphaeriales</taxon>
        <taxon>Sporocadaceae</taxon>
        <taxon>Pestalotiopsis</taxon>
    </lineage>
</organism>
<reference evidence="5" key="1">
    <citation type="journal article" date="2015" name="BMC Genomics">
        <title>Genomic and transcriptomic analysis of the endophytic fungus Pestalotiopsis fici reveals its lifestyle and high potential for synthesis of natural products.</title>
        <authorList>
            <person name="Wang X."/>
            <person name="Zhang X."/>
            <person name="Liu L."/>
            <person name="Xiang M."/>
            <person name="Wang W."/>
            <person name="Sun X."/>
            <person name="Che Y."/>
            <person name="Guo L."/>
            <person name="Liu G."/>
            <person name="Guo L."/>
            <person name="Wang C."/>
            <person name="Yin W.B."/>
            <person name="Stadler M."/>
            <person name="Zhang X."/>
            <person name="Liu X."/>
        </authorList>
    </citation>
    <scope>NUCLEOTIDE SEQUENCE [LARGE SCALE GENOMIC DNA]</scope>
    <source>
        <strain evidence="5">W106-1 / CGMCC3.15140</strain>
    </source>
</reference>
<dbReference type="KEGG" id="pfy:PFICI_00651"/>
<dbReference type="InterPro" id="IPR016197">
    <property type="entry name" value="Chromo-like_dom_sf"/>
</dbReference>
<dbReference type="EMBL" id="KI912109">
    <property type="protein sequence ID" value="ETS86823.1"/>
    <property type="molecule type" value="Genomic_DNA"/>
</dbReference>
<feature type="region of interest" description="Disordered" evidence="2">
    <location>
        <begin position="190"/>
        <end position="209"/>
    </location>
</feature>
<dbReference type="InParanoid" id="W3XL82"/>
<gene>
    <name evidence="4" type="ORF">PFICI_00651</name>
</gene>
<sequence length="428" mass="47188">MNDVSSRVQTAALRLYPIEVVLPSRPPSRHVMTRGLGPALAPLHITPEDDSTARISSKETWSSLTQTGTTKVQLYYIVHWTDLPGASVLVQADKILDYVSPRTVEDFEYKLSLERDAAAERLREELELAKQIAREEEILRHEAAAAGTTPSNPNKTSAKRPGRPSKADILRREAEKAQAGLEVLLPSVGSAASGPSLSTPQKSQKVATDTLDVEDGVEEYDAAEHHHHKVYAANPVAAWNSRSVHSKSSPATRSPRKARSVAIGGFTPAARSSGRWPSKSPRVAEASSPSVLAHSIAKAPRKKGKGKRKGKEAGESRPLPEEPEYVIECIEDQRMFKVKGQEKPHYLVRWEGNWPPDQNPTWEPAENLPAKMVKKFLRKKAQMDIGRYSSVADAFEGDLEEAAGDMDYYSSDENQDADMEEMLLVEEG</sequence>
<evidence type="ECO:0000313" key="5">
    <source>
        <dbReference type="Proteomes" id="UP000030651"/>
    </source>
</evidence>
<feature type="region of interest" description="Disordered" evidence="2">
    <location>
        <begin position="142"/>
        <end position="167"/>
    </location>
</feature>
<evidence type="ECO:0000256" key="1">
    <source>
        <dbReference type="ARBA" id="ARBA00011353"/>
    </source>
</evidence>
<feature type="compositionally biased region" description="Polar residues" evidence="2">
    <location>
        <begin position="242"/>
        <end position="252"/>
    </location>
</feature>
<dbReference type="RefSeq" id="XP_007827423.1">
    <property type="nucleotide sequence ID" value="XM_007829232.1"/>
</dbReference>
<keyword evidence="5" id="KW-1185">Reference proteome</keyword>
<dbReference type="SUPFAM" id="SSF54160">
    <property type="entry name" value="Chromo domain-like"/>
    <property type="match status" value="1"/>
</dbReference>
<feature type="compositionally biased region" description="Polar residues" evidence="2">
    <location>
        <begin position="193"/>
        <end position="207"/>
    </location>
</feature>
<feature type="compositionally biased region" description="Basic residues" evidence="2">
    <location>
        <begin position="299"/>
        <end position="310"/>
    </location>
</feature>
<dbReference type="AlphaFoldDB" id="W3XL82"/>
<comment type="subunit">
    <text evidence="1">Component of the NuA4 histone acetyltransferase complex.</text>
</comment>
<dbReference type="HOGENOM" id="CLU_030426_0_0_1"/>
<dbReference type="PROSITE" id="PS50013">
    <property type="entry name" value="CHROMO_2"/>
    <property type="match status" value="1"/>
</dbReference>
<dbReference type="OrthoDB" id="3543857at2759"/>
<dbReference type="Gene3D" id="2.40.50.40">
    <property type="match status" value="1"/>
</dbReference>
<name>W3XL82_PESFW</name>
<feature type="domain" description="Chromo" evidence="3">
    <location>
        <begin position="325"/>
        <end position="368"/>
    </location>
</feature>
<evidence type="ECO:0000256" key="2">
    <source>
        <dbReference type="SAM" id="MobiDB-lite"/>
    </source>
</evidence>
<dbReference type="STRING" id="1229662.W3XL82"/>
<proteinExistence type="predicted"/>
<evidence type="ECO:0000259" key="3">
    <source>
        <dbReference type="PROSITE" id="PS50013"/>
    </source>
</evidence>
<dbReference type="GO" id="GO:0006338">
    <property type="term" value="P:chromatin remodeling"/>
    <property type="evidence" value="ECO:0007669"/>
    <property type="project" value="UniProtKB-ARBA"/>
</dbReference>
<dbReference type="Pfam" id="PF00385">
    <property type="entry name" value="Chromo"/>
    <property type="match status" value="1"/>
</dbReference>
<protein>
    <recommendedName>
        <fullName evidence="3">Chromo domain-containing protein</fullName>
    </recommendedName>
</protein>
<feature type="region of interest" description="Disordered" evidence="2">
    <location>
        <begin position="242"/>
        <end position="320"/>
    </location>
</feature>
<dbReference type="CDD" id="cd00024">
    <property type="entry name" value="CD_CSD"/>
    <property type="match status" value="1"/>
</dbReference>
<dbReference type="Proteomes" id="UP000030651">
    <property type="component" value="Unassembled WGS sequence"/>
</dbReference>
<dbReference type="eggNOG" id="ENOG502RA4K">
    <property type="taxonomic scope" value="Eukaryota"/>
</dbReference>
<dbReference type="InterPro" id="IPR000953">
    <property type="entry name" value="Chromo/chromo_shadow_dom"/>
</dbReference>